<keyword evidence="1" id="KW-0472">Membrane</keyword>
<dbReference type="NCBIfam" id="TIGR03816">
    <property type="entry name" value="tadE_like_DECH"/>
    <property type="match status" value="1"/>
</dbReference>
<proteinExistence type="predicted"/>
<dbReference type="InterPro" id="IPR021202">
    <property type="entry name" value="Rv3654c-like"/>
</dbReference>
<dbReference type="RefSeq" id="WP_097188431.1">
    <property type="nucleotide sequence ID" value="NZ_OBQK01000007.1"/>
</dbReference>
<keyword evidence="1" id="KW-1133">Transmembrane helix</keyword>
<keyword evidence="2" id="KW-0378">Hydrolase</keyword>
<keyword evidence="3" id="KW-1185">Reference proteome</keyword>
<sequence length="128" mass="12280">MSRDGGPERGSGTVLAVGLLAVVSTLLLAGLLVAAVAVAGQRARTAADLAALAAAGQVLHGGDEAATCAVARQVAERNGGGLTGCSVVGPGEPEPGPLGAVEVVVTRPVAGTAWEVTARARAGGVLPP</sequence>
<evidence type="ECO:0000313" key="2">
    <source>
        <dbReference type="EMBL" id="SOC56298.1"/>
    </source>
</evidence>
<keyword evidence="2" id="KW-0347">Helicase</keyword>
<name>A0A285VRS6_9MICO</name>
<accession>A0A285VRS6</accession>
<evidence type="ECO:0000256" key="1">
    <source>
        <dbReference type="SAM" id="Phobius"/>
    </source>
</evidence>
<dbReference type="GO" id="GO:0004386">
    <property type="term" value="F:helicase activity"/>
    <property type="evidence" value="ECO:0007669"/>
    <property type="project" value="UniProtKB-KW"/>
</dbReference>
<protein>
    <submittedName>
        <fullName evidence="2">Helicase/secretion neighborhood TadE-like protein</fullName>
    </submittedName>
</protein>
<keyword evidence="2" id="KW-0067">ATP-binding</keyword>
<dbReference type="AlphaFoldDB" id="A0A285VRS6"/>
<feature type="transmembrane region" description="Helical" evidence="1">
    <location>
        <begin position="12"/>
        <end position="39"/>
    </location>
</feature>
<evidence type="ECO:0000313" key="3">
    <source>
        <dbReference type="Proteomes" id="UP000219688"/>
    </source>
</evidence>
<keyword evidence="2" id="KW-0547">Nucleotide-binding</keyword>
<reference evidence="3" key="1">
    <citation type="submission" date="2017-08" db="EMBL/GenBank/DDBJ databases">
        <authorList>
            <person name="Varghese N."/>
            <person name="Submissions S."/>
        </authorList>
    </citation>
    <scope>NUCLEOTIDE SEQUENCE [LARGE SCALE GENOMIC DNA]</scope>
    <source>
        <strain evidence="3">USBA17B2</strain>
    </source>
</reference>
<dbReference type="EMBL" id="OBQK01000007">
    <property type="protein sequence ID" value="SOC56298.1"/>
    <property type="molecule type" value="Genomic_DNA"/>
</dbReference>
<organism evidence="2 3">
    <name type="scientific">Ornithinimicrobium cerasi</name>
    <dbReference type="NCBI Taxonomy" id="2248773"/>
    <lineage>
        <taxon>Bacteria</taxon>
        <taxon>Bacillati</taxon>
        <taxon>Actinomycetota</taxon>
        <taxon>Actinomycetes</taxon>
        <taxon>Micrococcales</taxon>
        <taxon>Ornithinimicrobiaceae</taxon>
        <taxon>Ornithinimicrobium</taxon>
    </lineage>
</organism>
<gene>
    <name evidence="2" type="ORF">SAMN05421879_10777</name>
</gene>
<dbReference type="Proteomes" id="UP000219688">
    <property type="component" value="Unassembled WGS sequence"/>
</dbReference>
<keyword evidence="1" id="KW-0812">Transmembrane</keyword>